<comment type="caution">
    <text evidence="2">The sequence shown here is derived from an EMBL/GenBank/DDBJ whole genome shotgun (WGS) entry which is preliminary data.</text>
</comment>
<protein>
    <submittedName>
        <fullName evidence="2">Uncharacterized protein</fullName>
    </submittedName>
</protein>
<evidence type="ECO:0000256" key="1">
    <source>
        <dbReference type="SAM" id="MobiDB-lite"/>
    </source>
</evidence>
<organism evidence="2 3">
    <name type="scientific">Achromobacter marplatensis</name>
    <dbReference type="NCBI Taxonomy" id="470868"/>
    <lineage>
        <taxon>Bacteria</taxon>
        <taxon>Pseudomonadati</taxon>
        <taxon>Pseudomonadota</taxon>
        <taxon>Betaproteobacteria</taxon>
        <taxon>Burkholderiales</taxon>
        <taxon>Alcaligenaceae</taxon>
        <taxon>Achromobacter</taxon>
    </lineage>
</organism>
<feature type="region of interest" description="Disordered" evidence="1">
    <location>
        <begin position="368"/>
        <end position="391"/>
    </location>
</feature>
<gene>
    <name evidence="2" type="ORF">N5K24_19165</name>
</gene>
<dbReference type="RefSeq" id="WP_280028025.1">
    <property type="nucleotide sequence ID" value="NZ_JAOCKG010000008.1"/>
</dbReference>
<reference evidence="2" key="1">
    <citation type="submission" date="2022-09" db="EMBL/GenBank/DDBJ databases">
        <title>Intensive care unit water sources are persistently colonized with multi-drug resistant bacteria and are the site of extensive horizontal gene transfer of antibiotic resistance genes.</title>
        <authorList>
            <person name="Diorio-Toth L."/>
        </authorList>
    </citation>
    <scope>NUCLEOTIDE SEQUENCE</scope>
    <source>
        <strain evidence="2">GD03676</strain>
    </source>
</reference>
<name>A0AA43B3C5_9BURK</name>
<dbReference type="Proteomes" id="UP001161276">
    <property type="component" value="Unassembled WGS sequence"/>
</dbReference>
<sequence length="391" mass="41030">MALNSSIPLQVQAPQIQNYTNALYDATRLRGAQQDVADQQRVSAERNALADVLRQGQVFDAHGQLTPGGLGQVAQAAPSQVPAYAQLANQQTRLNQQDQRQGVQLAMQRQDWARQGIAASLTPDDARNYVQSGLQSGVLDHQTAQQILGQIPSDPAAYGQWRTAMARQMLTPAQIAELERGTYSAPVQTNQGFAQIDRNGNVRIPTGPNGQPLMPVTLDAAGQGSAAQAKAYGTAQGKSQAANEQGIGQAEATANQIIGVIDKAINHPGREYATGLSSVLPTLPGTDAADFGAVLDQIKGQAFLQAFESLKGGGQITEVEGQKATQAIARLERAQSEKEFLQSLQDLRGIVASGLERARRKAGGAAQANAAGGGAASPGAARPSLNDIFGN</sequence>
<dbReference type="AlphaFoldDB" id="A0AA43B3C5"/>
<evidence type="ECO:0000313" key="2">
    <source>
        <dbReference type="EMBL" id="MDH2052532.1"/>
    </source>
</evidence>
<proteinExistence type="predicted"/>
<dbReference type="EMBL" id="JAOCKG010000008">
    <property type="protein sequence ID" value="MDH2052532.1"/>
    <property type="molecule type" value="Genomic_DNA"/>
</dbReference>
<accession>A0AA43B3C5</accession>
<evidence type="ECO:0000313" key="3">
    <source>
        <dbReference type="Proteomes" id="UP001161276"/>
    </source>
</evidence>